<name>A0A9N9DBT0_9GLOM</name>
<dbReference type="InterPro" id="IPR009449">
    <property type="entry name" value="Sec2_N"/>
</dbReference>
<dbReference type="EMBL" id="CAJVPI010002039">
    <property type="protein sequence ID" value="CAG8634147.1"/>
    <property type="molecule type" value="Genomic_DNA"/>
</dbReference>
<dbReference type="GO" id="GO:0006887">
    <property type="term" value="P:exocytosis"/>
    <property type="evidence" value="ECO:0007669"/>
    <property type="project" value="TreeGrafter"/>
</dbReference>
<sequence length="537" mass="60729">MSDEERDDCSCQQLAVVPETAICARCDKLIPVLAEVHKGHLQRAIDLDIANSAVKEESEKLELQSDEIESLRKKLEELEDVIDLKTDAFEALQRDMEILNEKYVDEIDKVAELQHSKDMVEGELEELSRSLFEQANGMVASEAKQRHELEVQRKLLENQLRETQERLGAESLQLQELRQRLEQVTQQQPELESKRSSYTDPSFRASIDFAELFGLREKAPETAATLPPPTGEDGAGFDQELLNEFSEFIEQSQSQPIKNLHKIPFMRHCLEEDIDTCMRFGNNPRVSARRIVDAVVANTCCIEEAPPDAEKELEKHPNSPIKNSAAKLVLWDRFSSNSTVNPRFCCQCCGRPGPLPYRFRISTLDDWSLIDRYCRDRLVAVCEFYVFIRNVRQCLYSNRSVEDLYAECLRLRLQMFYARLGALPSMLRTLGLKSTDVASAKKPTIEPSEVTEAGPSSREVSEAVAVVEKEVIEKAVVEKEVNEKAVVEEEVNGKAVVEEEVIVKAVVEEEVTDLNKDSAAVASTNSTDSIIKTTTEQ</sequence>
<dbReference type="PANTHER" id="PTHR14430">
    <property type="entry name" value="RABIN3-RELATED"/>
    <property type="match status" value="1"/>
</dbReference>
<evidence type="ECO:0000313" key="6">
    <source>
        <dbReference type="Proteomes" id="UP000789739"/>
    </source>
</evidence>
<keyword evidence="1 2" id="KW-0175">Coiled coil</keyword>
<dbReference type="GO" id="GO:0070319">
    <property type="term" value="C:Golgi to plasma membrane transport vesicle"/>
    <property type="evidence" value="ECO:0007669"/>
    <property type="project" value="TreeGrafter"/>
</dbReference>
<dbReference type="CDD" id="cd21044">
    <property type="entry name" value="Rab11BD_RAB3IP_like"/>
    <property type="match status" value="1"/>
</dbReference>
<feature type="coiled-coil region" evidence="2">
    <location>
        <begin position="51"/>
        <end position="194"/>
    </location>
</feature>
<evidence type="ECO:0000313" key="5">
    <source>
        <dbReference type="EMBL" id="CAG8634147.1"/>
    </source>
</evidence>
<organism evidence="5 6">
    <name type="scientific">Paraglomus brasilianum</name>
    <dbReference type="NCBI Taxonomy" id="144538"/>
    <lineage>
        <taxon>Eukaryota</taxon>
        <taxon>Fungi</taxon>
        <taxon>Fungi incertae sedis</taxon>
        <taxon>Mucoromycota</taxon>
        <taxon>Glomeromycotina</taxon>
        <taxon>Glomeromycetes</taxon>
        <taxon>Paraglomerales</taxon>
        <taxon>Paraglomeraceae</taxon>
        <taxon>Paraglomus</taxon>
    </lineage>
</organism>
<accession>A0A9N9DBT0</accession>
<dbReference type="OrthoDB" id="5560525at2759"/>
<evidence type="ECO:0000256" key="3">
    <source>
        <dbReference type="SAM" id="MobiDB-lite"/>
    </source>
</evidence>
<gene>
    <name evidence="5" type="ORF">PBRASI_LOCUS9410</name>
</gene>
<dbReference type="InterPro" id="IPR040351">
    <property type="entry name" value="RAB3IL/RAB3IP/Sec2"/>
</dbReference>
<proteinExistence type="predicted"/>
<feature type="region of interest" description="Disordered" evidence="3">
    <location>
        <begin position="518"/>
        <end position="537"/>
    </location>
</feature>
<dbReference type="Proteomes" id="UP000789739">
    <property type="component" value="Unassembled WGS sequence"/>
</dbReference>
<dbReference type="SUPFAM" id="SSF144284">
    <property type="entry name" value="Sec2 N-terminal region"/>
    <property type="match status" value="1"/>
</dbReference>
<dbReference type="GO" id="GO:0005085">
    <property type="term" value="F:guanyl-nucleotide exchange factor activity"/>
    <property type="evidence" value="ECO:0007669"/>
    <property type="project" value="InterPro"/>
</dbReference>
<reference evidence="5" key="1">
    <citation type="submission" date="2021-06" db="EMBL/GenBank/DDBJ databases">
        <authorList>
            <person name="Kallberg Y."/>
            <person name="Tangrot J."/>
            <person name="Rosling A."/>
        </authorList>
    </citation>
    <scope>NUCLEOTIDE SEQUENCE</scope>
    <source>
        <strain evidence="5">BR232B</strain>
    </source>
</reference>
<keyword evidence="6" id="KW-1185">Reference proteome</keyword>
<dbReference type="Pfam" id="PF06428">
    <property type="entry name" value="Sec2p"/>
    <property type="match status" value="1"/>
</dbReference>
<evidence type="ECO:0000256" key="1">
    <source>
        <dbReference type="ARBA" id="ARBA00023054"/>
    </source>
</evidence>
<feature type="domain" description="GDP/GTP exchange factor Sec2 N-terminal" evidence="4">
    <location>
        <begin position="46"/>
        <end position="184"/>
    </location>
</feature>
<dbReference type="Pfam" id="PF25555">
    <property type="entry name" value="RAB3A-like_C"/>
    <property type="match status" value="1"/>
</dbReference>
<protein>
    <submittedName>
        <fullName evidence="5">8650_t:CDS:1</fullName>
    </submittedName>
</protein>
<evidence type="ECO:0000256" key="2">
    <source>
        <dbReference type="SAM" id="Coils"/>
    </source>
</evidence>
<dbReference type="Gene3D" id="6.10.140.910">
    <property type="match status" value="1"/>
</dbReference>
<comment type="caution">
    <text evidence="5">The sequence shown here is derived from an EMBL/GenBank/DDBJ whole genome shotgun (WGS) entry which is preliminary data.</text>
</comment>
<dbReference type="AlphaFoldDB" id="A0A9N9DBT0"/>
<feature type="compositionally biased region" description="Polar residues" evidence="3">
    <location>
        <begin position="521"/>
        <end position="537"/>
    </location>
</feature>
<dbReference type="GO" id="GO:0051286">
    <property type="term" value="C:cell tip"/>
    <property type="evidence" value="ECO:0007669"/>
    <property type="project" value="TreeGrafter"/>
</dbReference>
<dbReference type="PANTHER" id="PTHR14430:SF0">
    <property type="entry name" value="SEC2P DOMAIN-CONTAINING PROTEIN"/>
    <property type="match status" value="1"/>
</dbReference>
<evidence type="ECO:0000259" key="4">
    <source>
        <dbReference type="Pfam" id="PF06428"/>
    </source>
</evidence>